<keyword evidence="1" id="KW-0472">Membrane</keyword>
<feature type="transmembrane region" description="Helical" evidence="1">
    <location>
        <begin position="43"/>
        <end position="59"/>
    </location>
</feature>
<name>A0A3N0DZX1_9ACTN</name>
<sequence length="62" mass="6906">MGRPKRDSRIGSEPPSRRFWNVAWIPAVLASVAILLQPFVDEFPLGVLILVLALVLIDLHDS</sequence>
<dbReference type="Proteomes" id="UP000277094">
    <property type="component" value="Unassembled WGS sequence"/>
</dbReference>
<protein>
    <submittedName>
        <fullName evidence="2">Uncharacterized protein</fullName>
    </submittedName>
</protein>
<feature type="transmembrane region" description="Helical" evidence="1">
    <location>
        <begin position="20"/>
        <end position="37"/>
    </location>
</feature>
<evidence type="ECO:0000256" key="1">
    <source>
        <dbReference type="SAM" id="Phobius"/>
    </source>
</evidence>
<reference evidence="2 3" key="1">
    <citation type="submission" date="2018-11" db="EMBL/GenBank/DDBJ databases">
        <authorList>
            <person name="Li F."/>
        </authorList>
    </citation>
    <scope>NUCLEOTIDE SEQUENCE [LARGE SCALE GENOMIC DNA]</scope>
    <source>
        <strain evidence="2 3">KIS18-7</strain>
    </source>
</reference>
<accession>A0A3N0DZX1</accession>
<dbReference type="EMBL" id="RJSG01000001">
    <property type="protein sequence ID" value="RNL81138.1"/>
    <property type="molecule type" value="Genomic_DNA"/>
</dbReference>
<comment type="caution">
    <text evidence="2">The sequence shown here is derived from an EMBL/GenBank/DDBJ whole genome shotgun (WGS) entry which is preliminary data.</text>
</comment>
<organism evidence="2 3">
    <name type="scientific">Nocardioides marmorisolisilvae</name>
    <dbReference type="NCBI Taxonomy" id="1542737"/>
    <lineage>
        <taxon>Bacteria</taxon>
        <taxon>Bacillati</taxon>
        <taxon>Actinomycetota</taxon>
        <taxon>Actinomycetes</taxon>
        <taxon>Propionibacteriales</taxon>
        <taxon>Nocardioidaceae</taxon>
        <taxon>Nocardioides</taxon>
    </lineage>
</organism>
<dbReference type="RefSeq" id="WP_123232343.1">
    <property type="nucleotide sequence ID" value="NZ_RJSG01000001.1"/>
</dbReference>
<keyword evidence="3" id="KW-1185">Reference proteome</keyword>
<proteinExistence type="predicted"/>
<gene>
    <name evidence="2" type="ORF">EFL95_01820</name>
</gene>
<evidence type="ECO:0000313" key="3">
    <source>
        <dbReference type="Proteomes" id="UP000277094"/>
    </source>
</evidence>
<keyword evidence="1" id="KW-0812">Transmembrane</keyword>
<dbReference type="AlphaFoldDB" id="A0A3N0DZX1"/>
<keyword evidence="1" id="KW-1133">Transmembrane helix</keyword>
<evidence type="ECO:0000313" key="2">
    <source>
        <dbReference type="EMBL" id="RNL81138.1"/>
    </source>
</evidence>